<evidence type="ECO:0000313" key="3">
    <source>
        <dbReference type="Proteomes" id="UP000011135"/>
    </source>
</evidence>
<protein>
    <submittedName>
        <fullName evidence="2">Methyltransferase FkbM</fullName>
    </submittedName>
</protein>
<keyword evidence="3" id="KW-1185">Reference proteome</keyword>
<comment type="caution">
    <text evidence="2">The sequence shown here is derived from an EMBL/GenBank/DDBJ whole genome shotgun (WGS) entry which is preliminary data.</text>
</comment>
<dbReference type="Pfam" id="PF05050">
    <property type="entry name" value="Methyltransf_21"/>
    <property type="match status" value="1"/>
</dbReference>
<sequence>MPHEEDFNALSLLKFKKDALFIDIGANRGEAIQSILIKYPHNCKIIGFEPNPIIFKKLNALYKNTNTVTLHNTGLGNTAHKINLFIPFYRNWMFDGLASFYHKEAAEWLKSRLWNYEEKHLTIKEITCGIKRLDEYNLSPDFIKIDVQGYELEVLKGAQNTIAQSRPVLLLETPGRTVTSFLGDLGYNFYAYYNGRFNKGKGALNTFCFPAGKYSQLIDSSKYLNYN</sequence>
<dbReference type="PATRIC" id="fig|1237149.3.peg.736"/>
<dbReference type="SUPFAM" id="SSF53335">
    <property type="entry name" value="S-adenosyl-L-methionine-dependent methyltransferases"/>
    <property type="match status" value="1"/>
</dbReference>
<reference evidence="2 3" key="1">
    <citation type="submission" date="2012-12" db="EMBL/GenBank/DDBJ databases">
        <title>Genome assembly of Fulvivirga imtechensis AK7.</title>
        <authorList>
            <person name="Nupur N."/>
            <person name="Khatri I."/>
            <person name="Kumar R."/>
            <person name="Subramanian S."/>
            <person name="Pinnaka A."/>
        </authorList>
    </citation>
    <scope>NUCLEOTIDE SEQUENCE [LARGE SCALE GENOMIC DNA]</scope>
    <source>
        <strain evidence="2 3">AK7</strain>
    </source>
</reference>
<accession>L8JVU8</accession>
<name>L8JVU8_9BACT</name>
<evidence type="ECO:0000313" key="2">
    <source>
        <dbReference type="EMBL" id="ELR73171.1"/>
    </source>
</evidence>
<dbReference type="GO" id="GO:0032259">
    <property type="term" value="P:methylation"/>
    <property type="evidence" value="ECO:0007669"/>
    <property type="project" value="UniProtKB-KW"/>
</dbReference>
<dbReference type="PANTHER" id="PTHR34203">
    <property type="entry name" value="METHYLTRANSFERASE, FKBM FAMILY PROTEIN"/>
    <property type="match status" value="1"/>
</dbReference>
<dbReference type="AlphaFoldDB" id="L8JVU8"/>
<proteinExistence type="predicted"/>
<dbReference type="InterPro" id="IPR029063">
    <property type="entry name" value="SAM-dependent_MTases_sf"/>
</dbReference>
<dbReference type="Proteomes" id="UP000011135">
    <property type="component" value="Unassembled WGS sequence"/>
</dbReference>
<dbReference type="EMBL" id="AMZN01000008">
    <property type="protein sequence ID" value="ELR73171.1"/>
    <property type="molecule type" value="Genomic_DNA"/>
</dbReference>
<dbReference type="PANTHER" id="PTHR34203:SF15">
    <property type="entry name" value="SLL1173 PROTEIN"/>
    <property type="match status" value="1"/>
</dbReference>
<evidence type="ECO:0000259" key="1">
    <source>
        <dbReference type="Pfam" id="PF05050"/>
    </source>
</evidence>
<dbReference type="InterPro" id="IPR006342">
    <property type="entry name" value="FkbM_mtfrase"/>
</dbReference>
<feature type="domain" description="Methyltransferase FkbM" evidence="1">
    <location>
        <begin position="23"/>
        <end position="172"/>
    </location>
</feature>
<dbReference type="NCBIfam" id="TIGR01444">
    <property type="entry name" value="fkbM_fam"/>
    <property type="match status" value="1"/>
</dbReference>
<dbReference type="eggNOG" id="COG2242">
    <property type="taxonomic scope" value="Bacteria"/>
</dbReference>
<dbReference type="STRING" id="1237149.C900_05220"/>
<keyword evidence="2" id="KW-0808">Transferase</keyword>
<gene>
    <name evidence="2" type="ORF">C900_05220</name>
</gene>
<keyword evidence="2" id="KW-0489">Methyltransferase</keyword>
<dbReference type="GO" id="GO:0008168">
    <property type="term" value="F:methyltransferase activity"/>
    <property type="evidence" value="ECO:0007669"/>
    <property type="project" value="UniProtKB-KW"/>
</dbReference>
<organism evidence="2 3">
    <name type="scientific">Fulvivirga imtechensis AK7</name>
    <dbReference type="NCBI Taxonomy" id="1237149"/>
    <lineage>
        <taxon>Bacteria</taxon>
        <taxon>Pseudomonadati</taxon>
        <taxon>Bacteroidota</taxon>
        <taxon>Cytophagia</taxon>
        <taxon>Cytophagales</taxon>
        <taxon>Fulvivirgaceae</taxon>
        <taxon>Fulvivirga</taxon>
    </lineage>
</organism>
<dbReference type="Gene3D" id="3.40.50.150">
    <property type="entry name" value="Vaccinia Virus protein VP39"/>
    <property type="match status" value="1"/>
</dbReference>
<dbReference type="InterPro" id="IPR052514">
    <property type="entry name" value="SAM-dependent_MTase"/>
</dbReference>